<dbReference type="InterPro" id="IPR015813">
    <property type="entry name" value="Pyrv/PenolPyrv_kinase-like_dom"/>
</dbReference>
<dbReference type="SUPFAM" id="SSF52009">
    <property type="entry name" value="Phosphohistidine domain"/>
    <property type="match status" value="1"/>
</dbReference>
<dbReference type="InterPro" id="IPR008731">
    <property type="entry name" value="PTS_EIN"/>
</dbReference>
<evidence type="ECO:0000259" key="9">
    <source>
        <dbReference type="Pfam" id="PF05524"/>
    </source>
</evidence>
<keyword evidence="4" id="KW-0479">Metal-binding</keyword>
<dbReference type="InterPro" id="IPR008279">
    <property type="entry name" value="PEP-util_enz_mobile_dom"/>
</dbReference>
<comment type="cofactor">
    <cofactor evidence="1">
        <name>Mg(2+)</name>
        <dbReference type="ChEBI" id="CHEBI:18420"/>
    </cofactor>
</comment>
<dbReference type="Pfam" id="PF05524">
    <property type="entry name" value="PEP-utilisers_N"/>
    <property type="match status" value="1"/>
</dbReference>
<proteinExistence type="inferred from homology"/>
<feature type="domain" description="Phosphotransferase system enzyme I N-terminal" evidence="9">
    <location>
        <begin position="6"/>
        <end position="125"/>
    </location>
</feature>
<dbReference type="GO" id="GO:0046872">
    <property type="term" value="F:metal ion binding"/>
    <property type="evidence" value="ECO:0007669"/>
    <property type="project" value="UniProtKB-KW"/>
</dbReference>
<evidence type="ECO:0000256" key="5">
    <source>
        <dbReference type="ARBA" id="ARBA00022777"/>
    </source>
</evidence>
<keyword evidence="6" id="KW-0460">Magnesium</keyword>
<dbReference type="Proteomes" id="UP000245845">
    <property type="component" value="Unassembled WGS sequence"/>
</dbReference>
<comment type="caution">
    <text evidence="10">The sequence shown here is derived from an EMBL/GenBank/DDBJ whole genome shotgun (WGS) entry which is preliminary data.</text>
</comment>
<dbReference type="Pfam" id="PF02896">
    <property type="entry name" value="PEP-utilizers_C"/>
    <property type="match status" value="1"/>
</dbReference>
<dbReference type="InterPro" id="IPR050499">
    <property type="entry name" value="PEP-utilizing_PTS_enzyme"/>
</dbReference>
<dbReference type="Pfam" id="PF00391">
    <property type="entry name" value="PEP-utilizers"/>
    <property type="match status" value="1"/>
</dbReference>
<evidence type="ECO:0000256" key="3">
    <source>
        <dbReference type="ARBA" id="ARBA00022679"/>
    </source>
</evidence>
<gene>
    <name evidence="10" type="ORF">A8806_10988</name>
</gene>
<feature type="domain" description="PEP-utilising enzyme C-terminal" evidence="8">
    <location>
        <begin position="326"/>
        <end position="497"/>
    </location>
</feature>
<dbReference type="Gene3D" id="3.20.20.60">
    <property type="entry name" value="Phosphoenolpyruvate-binding domains"/>
    <property type="match status" value="1"/>
</dbReference>
<dbReference type="PANTHER" id="PTHR46244:SF6">
    <property type="entry name" value="PHOSPHOENOLPYRUVATE-PROTEIN PHOSPHOTRANSFERASE"/>
    <property type="match status" value="1"/>
</dbReference>
<evidence type="ECO:0000256" key="6">
    <source>
        <dbReference type="ARBA" id="ARBA00022842"/>
    </source>
</evidence>
<evidence type="ECO:0000313" key="11">
    <source>
        <dbReference type="Proteomes" id="UP000245845"/>
    </source>
</evidence>
<dbReference type="SUPFAM" id="SSF47831">
    <property type="entry name" value="Enzyme I of the PEP:sugar phosphotransferase system HPr-binding (sub)domain"/>
    <property type="match status" value="1"/>
</dbReference>
<dbReference type="GO" id="GO:0016301">
    <property type="term" value="F:kinase activity"/>
    <property type="evidence" value="ECO:0007669"/>
    <property type="project" value="UniProtKB-KW"/>
</dbReference>
<dbReference type="InterPro" id="IPR040442">
    <property type="entry name" value="Pyrv_kinase-like_dom_sf"/>
</dbReference>
<organism evidence="10 11">
    <name type="scientific">Faecalicatena orotica</name>
    <dbReference type="NCBI Taxonomy" id="1544"/>
    <lineage>
        <taxon>Bacteria</taxon>
        <taxon>Bacillati</taxon>
        <taxon>Bacillota</taxon>
        <taxon>Clostridia</taxon>
        <taxon>Lachnospirales</taxon>
        <taxon>Lachnospiraceae</taxon>
        <taxon>Faecalicatena</taxon>
    </lineage>
</organism>
<protein>
    <submittedName>
        <fullName evidence="10">Phosphotransferase system enzyme I (PtsI)</fullName>
    </submittedName>
</protein>
<dbReference type="InterPro" id="IPR000121">
    <property type="entry name" value="PEP_util_C"/>
</dbReference>
<evidence type="ECO:0000256" key="2">
    <source>
        <dbReference type="ARBA" id="ARBA00007837"/>
    </source>
</evidence>
<dbReference type="RefSeq" id="WP_109732021.1">
    <property type="nucleotide sequence ID" value="NZ_BAAACK010000009.1"/>
</dbReference>
<dbReference type="OrthoDB" id="9765468at2"/>
<dbReference type="Gene3D" id="3.50.30.10">
    <property type="entry name" value="Phosphohistidine domain"/>
    <property type="match status" value="1"/>
</dbReference>
<keyword evidence="3 10" id="KW-0808">Transferase</keyword>
<dbReference type="SUPFAM" id="SSF51621">
    <property type="entry name" value="Phosphoenolpyruvate/pyruvate domain"/>
    <property type="match status" value="1"/>
</dbReference>
<evidence type="ECO:0000256" key="4">
    <source>
        <dbReference type="ARBA" id="ARBA00022723"/>
    </source>
</evidence>
<comment type="similarity">
    <text evidence="2">Belongs to the PEP-utilizing enzyme family.</text>
</comment>
<dbReference type="GO" id="GO:0009401">
    <property type="term" value="P:phosphoenolpyruvate-dependent sugar phosphotransferase system"/>
    <property type="evidence" value="ECO:0007669"/>
    <property type="project" value="InterPro"/>
</dbReference>
<dbReference type="Gene3D" id="1.10.274.10">
    <property type="entry name" value="PtsI, HPr-binding domain"/>
    <property type="match status" value="1"/>
</dbReference>
<reference evidence="10 11" key="1">
    <citation type="submission" date="2018-05" db="EMBL/GenBank/DDBJ databases">
        <title>The Hungate 1000. A catalogue of reference genomes from the rumen microbiome.</title>
        <authorList>
            <person name="Kelly W."/>
        </authorList>
    </citation>
    <scope>NUCLEOTIDE SEQUENCE [LARGE SCALE GENOMIC DNA]</scope>
    <source>
        <strain evidence="10 11">NLAE-zl-C242</strain>
    </source>
</reference>
<dbReference type="InterPro" id="IPR036618">
    <property type="entry name" value="PtsI_HPr-bd_sf"/>
</dbReference>
<evidence type="ECO:0000259" key="7">
    <source>
        <dbReference type="Pfam" id="PF00391"/>
    </source>
</evidence>
<dbReference type="EMBL" id="QGDL01000009">
    <property type="protein sequence ID" value="PWJ28209.1"/>
    <property type="molecule type" value="Genomic_DNA"/>
</dbReference>
<feature type="domain" description="PEP-utilising enzyme mobile" evidence="7">
    <location>
        <begin position="153"/>
        <end position="220"/>
    </location>
</feature>
<name>A0A2Y9BFB2_9FIRM</name>
<evidence type="ECO:0000256" key="1">
    <source>
        <dbReference type="ARBA" id="ARBA00001946"/>
    </source>
</evidence>
<accession>A0A2Y9BFB2</accession>
<keyword evidence="5" id="KW-0418">Kinase</keyword>
<dbReference type="PANTHER" id="PTHR46244">
    <property type="entry name" value="PHOSPHOENOLPYRUVATE-PROTEIN PHOSPHOTRANSFERASE"/>
    <property type="match status" value="1"/>
</dbReference>
<sequence>MEKYEGKLVVPGVAAGTVFVYLKQKPDIRQQDGQDKAEEMRRFQNAKVRAVEQLNLLYEKVSEEIDQDTAAIFEVQAMILEDEDYNDAVIQLIQEQGKRAEYAVALTGDMFSGFFTGMKDEYFRTKSIDIMDVTERLEHILNGKEKQQIPENEPVILAAEDMAPSELIQIEREKLLGLVTRFGSANSHTAMIARVLELPMMIQTKIKKNWHGEEAILDCEEECLYLRPDDEVKEMALKKIRESQKLIRTMKGKATLTPEGKPLPLYSWIQDKADISRAGRFEGEGVALFRNWYAPFTEACLYEAYKNLMGTRAWRKLIIGGDGGEESKERLKIQMKAALKVSAYGACSLGFYHVATISRLDVVKGLIKETKEELESERIPFKDIPTGILIETAGAGMISDILADNVDFIGVFLKELTENMLAVHLTDQEYPEDTEGFYPSVMRLLMLICDDTKKAGATFILCGKIRRDGTLIRELITAGIDGICVPDSQILSLRECISML</sequence>
<dbReference type="InterPro" id="IPR036637">
    <property type="entry name" value="Phosphohistidine_dom_sf"/>
</dbReference>
<dbReference type="AlphaFoldDB" id="A0A2Y9BFB2"/>
<evidence type="ECO:0000259" key="8">
    <source>
        <dbReference type="Pfam" id="PF02896"/>
    </source>
</evidence>
<keyword evidence="11" id="KW-1185">Reference proteome</keyword>
<evidence type="ECO:0000313" key="10">
    <source>
        <dbReference type="EMBL" id="PWJ28209.1"/>
    </source>
</evidence>